<feature type="domain" description="WW" evidence="11">
    <location>
        <begin position="9"/>
        <end position="42"/>
    </location>
</feature>
<evidence type="ECO:0000256" key="4">
    <source>
        <dbReference type="ARBA" id="ARBA00022771"/>
    </source>
</evidence>
<evidence type="ECO:0000256" key="2">
    <source>
        <dbReference type="ARBA" id="ARBA00022490"/>
    </source>
</evidence>
<dbReference type="SUPFAM" id="SSF51045">
    <property type="entry name" value="WW domain"/>
    <property type="match status" value="1"/>
</dbReference>
<dbReference type="SMART" id="SM00291">
    <property type="entry name" value="ZnF_ZZ"/>
    <property type="match status" value="1"/>
</dbReference>
<evidence type="ECO:0000256" key="3">
    <source>
        <dbReference type="ARBA" id="ARBA00022723"/>
    </source>
</evidence>
<dbReference type="PANTHER" id="PTHR12268:SF14">
    <property type="entry name" value="DYSTROPHIN-1"/>
    <property type="match status" value="1"/>
</dbReference>
<comment type="caution">
    <text evidence="13">The sequence shown here is derived from an EMBL/GenBank/DDBJ whole genome shotgun (WGS) entry which is preliminary data.</text>
</comment>
<dbReference type="CDD" id="cd02334">
    <property type="entry name" value="ZZ_dystrophin"/>
    <property type="match status" value="1"/>
</dbReference>
<dbReference type="InterPro" id="IPR001202">
    <property type="entry name" value="WW_dom"/>
</dbReference>
<dbReference type="AlphaFoldDB" id="A0A7I8VVZ1"/>
<dbReference type="InterPro" id="IPR000433">
    <property type="entry name" value="Znf_ZZ"/>
</dbReference>
<evidence type="ECO:0000256" key="7">
    <source>
        <dbReference type="ARBA" id="ARBA00023203"/>
    </source>
</evidence>
<evidence type="ECO:0000259" key="12">
    <source>
        <dbReference type="PROSITE" id="PS50135"/>
    </source>
</evidence>
<dbReference type="InterPro" id="IPR036020">
    <property type="entry name" value="WW_dom_sf"/>
</dbReference>
<dbReference type="OrthoDB" id="10057795at2759"/>
<dbReference type="Gene3D" id="2.20.70.10">
    <property type="match status" value="1"/>
</dbReference>
<dbReference type="GO" id="GO:0005856">
    <property type="term" value="C:cytoskeleton"/>
    <property type="evidence" value="ECO:0007669"/>
    <property type="project" value="UniProtKB-SubCell"/>
</dbReference>
<evidence type="ECO:0000256" key="8">
    <source>
        <dbReference type="ARBA" id="ARBA00023212"/>
    </source>
</evidence>
<keyword evidence="2" id="KW-0963">Cytoplasm</keyword>
<dbReference type="InterPro" id="IPR043145">
    <property type="entry name" value="Znf_ZZ_sf"/>
</dbReference>
<dbReference type="Pfam" id="PF00569">
    <property type="entry name" value="ZZ"/>
    <property type="match status" value="1"/>
</dbReference>
<dbReference type="GO" id="GO:0045202">
    <property type="term" value="C:synapse"/>
    <property type="evidence" value="ECO:0007669"/>
    <property type="project" value="GOC"/>
</dbReference>
<protein>
    <submittedName>
        <fullName evidence="13">DgyrCDS8475</fullName>
    </submittedName>
</protein>
<keyword evidence="3" id="KW-0479">Metal-binding</keyword>
<evidence type="ECO:0000313" key="13">
    <source>
        <dbReference type="EMBL" id="CAD5119895.1"/>
    </source>
</evidence>
<keyword evidence="5" id="KW-0862">Zinc</keyword>
<evidence type="ECO:0000256" key="5">
    <source>
        <dbReference type="ARBA" id="ARBA00022833"/>
    </source>
</evidence>
<dbReference type="SUPFAM" id="SSF47473">
    <property type="entry name" value="EF-hand"/>
    <property type="match status" value="2"/>
</dbReference>
<dbReference type="GO" id="GO:0099536">
    <property type="term" value="P:synaptic signaling"/>
    <property type="evidence" value="ECO:0007669"/>
    <property type="project" value="TreeGrafter"/>
</dbReference>
<dbReference type="InterPro" id="IPR050774">
    <property type="entry name" value="KCMF1/Dystrophin"/>
</dbReference>
<reference evidence="13 14" key="1">
    <citation type="submission" date="2020-08" db="EMBL/GenBank/DDBJ databases">
        <authorList>
            <person name="Hejnol A."/>
        </authorList>
    </citation>
    <scope>NUCLEOTIDE SEQUENCE [LARGE SCALE GENOMIC DNA]</scope>
</reference>
<dbReference type="PROSITE" id="PS01357">
    <property type="entry name" value="ZF_ZZ_1"/>
    <property type="match status" value="1"/>
</dbReference>
<organism evidence="13 14">
    <name type="scientific">Dimorphilus gyrociliatus</name>
    <dbReference type="NCBI Taxonomy" id="2664684"/>
    <lineage>
        <taxon>Eukaryota</taxon>
        <taxon>Metazoa</taxon>
        <taxon>Spiralia</taxon>
        <taxon>Lophotrochozoa</taxon>
        <taxon>Annelida</taxon>
        <taxon>Polychaeta</taxon>
        <taxon>Polychaeta incertae sedis</taxon>
        <taxon>Dinophilidae</taxon>
        <taxon>Dimorphilus</taxon>
    </lineage>
</organism>
<feature type="coiled-coil region" evidence="10">
    <location>
        <begin position="349"/>
        <end position="376"/>
    </location>
</feature>
<gene>
    <name evidence="13" type="ORF">DGYR_LOCUS8072</name>
</gene>
<dbReference type="GO" id="GO:0003779">
    <property type="term" value="F:actin binding"/>
    <property type="evidence" value="ECO:0007669"/>
    <property type="project" value="UniProtKB-KW"/>
</dbReference>
<sequence length="537" mass="62591">MNLWNNIQTYLTEDWERCETETGLPYYVNHVLQKTQWDHPQFVKLLQSFEELDNIKFAAYRTSAKLRRLQKYLKLQQMTLSQISLAFDQQGLANNMQSYVDCRQLQNILTKIAHPLLKYIVTNKEFDSIIQQLVNLMLNLYDVKRTGTVYVTKIKVALYLYSLFENDDGKLSRQQLGALLRAVIYIPDLLGESEAFGGTNISSAVHSCFKFTDADVISEDEYMQWLAKEPQTLVWLATFHRMIAAEHINHGIKCDVCKGLPIVGFRYKCLQCFNYNLCQTCFLTCKVSRNHKLYHPTEEYCFASSAFESTRALFNIIKNNLSKKRRRKIRLRYLPPNDGKSLHIDKSDRRELEDIVRCLEMENKQLRQSLKNAQVINPTFDGERLQHLEGQLNRLKKILHKNEDFDIVDYSIYDNLVKSPPPKYVDKYQKKSKEICRNLASILDEDIALHNTNITLPDIENTLNVNELDPKSEFEELLDEFQNAFLSDYSTNYSLTSMSDRKEISSTTELFECIEMISTAFDDYVDTLLTSSSSNIR</sequence>
<evidence type="ECO:0000256" key="9">
    <source>
        <dbReference type="PROSITE-ProRule" id="PRU00228"/>
    </source>
</evidence>
<keyword evidence="7" id="KW-0009">Actin-binding</keyword>
<keyword evidence="10" id="KW-0175">Coiled coil</keyword>
<dbReference type="GO" id="GO:0016010">
    <property type="term" value="C:dystrophin-associated glycoprotein complex"/>
    <property type="evidence" value="ECO:0007669"/>
    <property type="project" value="UniProtKB-ARBA"/>
</dbReference>
<dbReference type="PROSITE" id="PS50135">
    <property type="entry name" value="ZF_ZZ_2"/>
    <property type="match status" value="1"/>
</dbReference>
<evidence type="ECO:0000256" key="10">
    <source>
        <dbReference type="SAM" id="Coils"/>
    </source>
</evidence>
<proteinExistence type="predicted"/>
<dbReference type="GO" id="GO:0005737">
    <property type="term" value="C:cytoplasm"/>
    <property type="evidence" value="ECO:0007669"/>
    <property type="project" value="UniProtKB-ARBA"/>
</dbReference>
<keyword evidence="14" id="KW-1185">Reference proteome</keyword>
<dbReference type="EMBL" id="CAJFCJ010000011">
    <property type="protein sequence ID" value="CAD5119895.1"/>
    <property type="molecule type" value="Genomic_DNA"/>
</dbReference>
<dbReference type="SUPFAM" id="SSF57850">
    <property type="entry name" value="RING/U-box"/>
    <property type="match status" value="1"/>
</dbReference>
<dbReference type="Proteomes" id="UP000549394">
    <property type="component" value="Unassembled WGS sequence"/>
</dbReference>
<evidence type="ECO:0000259" key="11">
    <source>
        <dbReference type="PROSITE" id="PS50020"/>
    </source>
</evidence>
<dbReference type="Gene3D" id="1.10.238.10">
    <property type="entry name" value="EF-hand"/>
    <property type="match status" value="1"/>
</dbReference>
<dbReference type="CDD" id="cd00201">
    <property type="entry name" value="WW"/>
    <property type="match status" value="1"/>
</dbReference>
<dbReference type="PROSITE" id="PS50020">
    <property type="entry name" value="WW_DOMAIN_2"/>
    <property type="match status" value="1"/>
</dbReference>
<dbReference type="GO" id="GO:0008270">
    <property type="term" value="F:zinc ion binding"/>
    <property type="evidence" value="ECO:0007669"/>
    <property type="project" value="UniProtKB-KW"/>
</dbReference>
<dbReference type="Pfam" id="PF09069">
    <property type="entry name" value="EF-hand_3"/>
    <property type="match status" value="1"/>
</dbReference>
<keyword evidence="6" id="KW-0106">Calcium</keyword>
<dbReference type="SMART" id="SM00456">
    <property type="entry name" value="WW"/>
    <property type="match status" value="1"/>
</dbReference>
<dbReference type="Gene3D" id="3.30.60.90">
    <property type="match status" value="1"/>
</dbReference>
<feature type="domain" description="ZZ-type" evidence="12">
    <location>
        <begin position="249"/>
        <end position="305"/>
    </location>
</feature>
<dbReference type="PROSITE" id="PS01159">
    <property type="entry name" value="WW_DOMAIN_1"/>
    <property type="match status" value="1"/>
</dbReference>
<evidence type="ECO:0000256" key="1">
    <source>
        <dbReference type="ARBA" id="ARBA00004245"/>
    </source>
</evidence>
<name>A0A7I8VVZ1_9ANNE</name>
<dbReference type="Gene3D" id="6.10.140.70">
    <property type="match status" value="1"/>
</dbReference>
<dbReference type="Pfam" id="PF00397">
    <property type="entry name" value="WW"/>
    <property type="match status" value="1"/>
</dbReference>
<dbReference type="InterPro" id="IPR015154">
    <property type="entry name" value="EF-hand_dom_typ2"/>
</dbReference>
<evidence type="ECO:0000256" key="6">
    <source>
        <dbReference type="ARBA" id="ARBA00022837"/>
    </source>
</evidence>
<dbReference type="PANTHER" id="PTHR12268">
    <property type="entry name" value="E3 UBIQUITIN-PROTEIN LIGASE KCMF1"/>
    <property type="match status" value="1"/>
</dbReference>
<evidence type="ECO:0000313" key="14">
    <source>
        <dbReference type="Proteomes" id="UP000549394"/>
    </source>
</evidence>
<dbReference type="GO" id="GO:0042383">
    <property type="term" value="C:sarcolemma"/>
    <property type="evidence" value="ECO:0007669"/>
    <property type="project" value="UniProtKB-SubCell"/>
</dbReference>
<comment type="subcellular location">
    <subcellularLocation>
        <location evidence="1">Cytoplasm</location>
        <location evidence="1">Cytoskeleton</location>
    </subcellularLocation>
</comment>
<keyword evidence="4 9" id="KW-0863">Zinc-finger</keyword>
<keyword evidence="8" id="KW-0206">Cytoskeleton</keyword>
<dbReference type="InterPro" id="IPR011992">
    <property type="entry name" value="EF-hand-dom_pair"/>
</dbReference>
<accession>A0A7I8VVZ1</accession>